<dbReference type="EMBL" id="JAPMOS010000068">
    <property type="protein sequence ID" value="KAJ4456521.1"/>
    <property type="molecule type" value="Genomic_DNA"/>
</dbReference>
<feature type="domain" description="Phosphodiester glycosidase" evidence="2">
    <location>
        <begin position="101"/>
        <end position="269"/>
    </location>
</feature>
<feature type="chain" id="PRO_5045914362" evidence="1">
    <location>
        <begin position="18"/>
        <end position="300"/>
    </location>
</feature>
<reference evidence="3" key="1">
    <citation type="journal article" date="2022" name="bioRxiv">
        <title>Genomics of Preaxostyla Flagellates Illuminates Evolutionary Transitions and the Path Towards Mitochondrial Loss.</title>
        <authorList>
            <person name="Novak L.V.F."/>
            <person name="Treitli S.C."/>
            <person name="Pyrih J."/>
            <person name="Halakuc P."/>
            <person name="Pipaliya S.V."/>
            <person name="Vacek V."/>
            <person name="Brzon O."/>
            <person name="Soukal P."/>
            <person name="Eme L."/>
            <person name="Dacks J.B."/>
            <person name="Karnkowska A."/>
            <person name="Elias M."/>
            <person name="Hampl V."/>
        </authorList>
    </citation>
    <scope>NUCLEOTIDE SEQUENCE</scope>
    <source>
        <strain evidence="3">RCP-MX</strain>
    </source>
</reference>
<dbReference type="Proteomes" id="UP001141327">
    <property type="component" value="Unassembled WGS sequence"/>
</dbReference>
<evidence type="ECO:0000256" key="1">
    <source>
        <dbReference type="SAM" id="SignalP"/>
    </source>
</evidence>
<accession>A0ABQ8UB41</accession>
<sequence length="300" mass="32649">MMRWPLLLLAGLACVLADLPENFEYATNSFVSDFVTSPVYPSQDPLPHVVHSTIIKHLPDQDLTVHLVRLTNPLLHFHVYPSLTGCPGRNRTSDNAQARGCFIAGNAGFFDTHTGACLGHVVSEGHLVQLDAQMHPSLALSRTTQRWAVGYMNEVDIVPQGQNLVYDEVVNGIGWLVREGQPYLNTSQSAEKISQAFVNLFAPRMAAGHDINGQFLMLEVDGLESANLGAKLTVMTELALEYGLYNAINLDGGGSTTVYMEGAVRNRCCDKCAAGHEAEHCPAGWDGACQRAVTTILCIR</sequence>
<dbReference type="Pfam" id="PF09992">
    <property type="entry name" value="NAGPA"/>
    <property type="match status" value="1"/>
</dbReference>
<proteinExistence type="predicted"/>
<organism evidence="3 4">
    <name type="scientific">Paratrimastix pyriformis</name>
    <dbReference type="NCBI Taxonomy" id="342808"/>
    <lineage>
        <taxon>Eukaryota</taxon>
        <taxon>Metamonada</taxon>
        <taxon>Preaxostyla</taxon>
        <taxon>Paratrimastigidae</taxon>
        <taxon>Paratrimastix</taxon>
    </lineage>
</organism>
<dbReference type="PANTHER" id="PTHR40446">
    <property type="entry name" value="N-ACETYLGLUCOSAMINE-1-PHOSPHODIESTER ALPHA-N-ACETYLGLUCOSAMINIDASE"/>
    <property type="match status" value="1"/>
</dbReference>
<keyword evidence="1" id="KW-0732">Signal</keyword>
<evidence type="ECO:0000259" key="2">
    <source>
        <dbReference type="Pfam" id="PF09992"/>
    </source>
</evidence>
<protein>
    <submittedName>
        <fullName evidence="3">Trehalose-phosphatase TPS2</fullName>
    </submittedName>
</protein>
<dbReference type="InterPro" id="IPR018711">
    <property type="entry name" value="NAGPA"/>
</dbReference>
<evidence type="ECO:0000313" key="3">
    <source>
        <dbReference type="EMBL" id="KAJ4456521.1"/>
    </source>
</evidence>
<dbReference type="PANTHER" id="PTHR40446:SF2">
    <property type="entry name" value="N-ACETYLGLUCOSAMINE-1-PHOSPHODIESTER ALPHA-N-ACETYLGLUCOSAMINIDASE"/>
    <property type="match status" value="1"/>
</dbReference>
<gene>
    <name evidence="3" type="ORF">PAPYR_8260</name>
</gene>
<keyword evidence="4" id="KW-1185">Reference proteome</keyword>
<name>A0ABQ8UB41_9EUKA</name>
<evidence type="ECO:0000313" key="4">
    <source>
        <dbReference type="Proteomes" id="UP001141327"/>
    </source>
</evidence>
<feature type="signal peptide" evidence="1">
    <location>
        <begin position="1"/>
        <end position="17"/>
    </location>
</feature>
<comment type="caution">
    <text evidence="3">The sequence shown here is derived from an EMBL/GenBank/DDBJ whole genome shotgun (WGS) entry which is preliminary data.</text>
</comment>